<dbReference type="OrthoDB" id="797104at2"/>
<sequence length="191" mass="21393">MPIQIASRRRSAASLAKAFPAAHLIDVTSRAEEPWVRLSPFYPHGGIPVPETPGVTGQSVEGIWQALKVFETEDVDPARLRITTMTGLKRTVRKHGPVLGHRDGLHGERLLPYESARRRIYLPAYRWVLEHEVADLVERLRELAAEEDVVLLDYTTNGDVTDLTTPLSHAALIRLQALNEWPACPVNWPGE</sequence>
<keyword evidence="2" id="KW-1185">Reference proteome</keyword>
<evidence type="ECO:0000313" key="2">
    <source>
        <dbReference type="Proteomes" id="UP000236732"/>
    </source>
</evidence>
<evidence type="ECO:0000313" key="1">
    <source>
        <dbReference type="EMBL" id="SEG77610.1"/>
    </source>
</evidence>
<dbReference type="Pfam" id="PF22075">
    <property type="entry name" value="DUF6939"/>
    <property type="match status" value="1"/>
</dbReference>
<gene>
    <name evidence="1" type="ORF">SAMN05444920_104509</name>
</gene>
<organism evidence="1 2">
    <name type="scientific">Nonomuraea solani</name>
    <dbReference type="NCBI Taxonomy" id="1144553"/>
    <lineage>
        <taxon>Bacteria</taxon>
        <taxon>Bacillati</taxon>
        <taxon>Actinomycetota</taxon>
        <taxon>Actinomycetes</taxon>
        <taxon>Streptosporangiales</taxon>
        <taxon>Streptosporangiaceae</taxon>
        <taxon>Nonomuraea</taxon>
    </lineage>
</organism>
<dbReference type="InterPro" id="IPR054219">
    <property type="entry name" value="DUF6939"/>
</dbReference>
<dbReference type="RefSeq" id="WP_103957018.1">
    <property type="nucleotide sequence ID" value="NZ_FNVT01000004.1"/>
</dbReference>
<dbReference type="Proteomes" id="UP000236732">
    <property type="component" value="Unassembled WGS sequence"/>
</dbReference>
<protein>
    <submittedName>
        <fullName evidence="1">Uncharacterized protein</fullName>
    </submittedName>
</protein>
<dbReference type="EMBL" id="FNVT01000004">
    <property type="protein sequence ID" value="SEG77610.1"/>
    <property type="molecule type" value="Genomic_DNA"/>
</dbReference>
<name>A0A1H6CX54_9ACTN</name>
<dbReference type="AlphaFoldDB" id="A0A1H6CX54"/>
<accession>A0A1H6CX54</accession>
<reference evidence="1 2" key="1">
    <citation type="submission" date="2016-10" db="EMBL/GenBank/DDBJ databases">
        <authorList>
            <person name="de Groot N.N."/>
        </authorList>
    </citation>
    <scope>NUCLEOTIDE SEQUENCE [LARGE SCALE GENOMIC DNA]</scope>
    <source>
        <strain evidence="1 2">CGMCC 4.7037</strain>
    </source>
</reference>
<proteinExistence type="predicted"/>